<protein>
    <submittedName>
        <fullName evidence="1">Uncharacterized protein</fullName>
    </submittedName>
</protein>
<keyword evidence="2" id="KW-1185">Reference proteome</keyword>
<dbReference type="EMBL" id="JACIFO010000001">
    <property type="protein sequence ID" value="MBB4117893.1"/>
    <property type="molecule type" value="Genomic_DNA"/>
</dbReference>
<organism evidence="1 2">
    <name type="scientific">Mesonia hippocampi</name>
    <dbReference type="NCBI Taxonomy" id="1628250"/>
    <lineage>
        <taxon>Bacteria</taxon>
        <taxon>Pseudomonadati</taxon>
        <taxon>Bacteroidota</taxon>
        <taxon>Flavobacteriia</taxon>
        <taxon>Flavobacteriales</taxon>
        <taxon>Flavobacteriaceae</taxon>
        <taxon>Mesonia</taxon>
    </lineage>
</organism>
<evidence type="ECO:0000313" key="2">
    <source>
        <dbReference type="Proteomes" id="UP000553034"/>
    </source>
</evidence>
<accession>A0A840EMN0</accession>
<comment type="caution">
    <text evidence="1">The sequence shown here is derived from an EMBL/GenBank/DDBJ whole genome shotgun (WGS) entry which is preliminary data.</text>
</comment>
<dbReference type="AlphaFoldDB" id="A0A840EMN0"/>
<reference evidence="1 2" key="1">
    <citation type="submission" date="2020-08" db="EMBL/GenBank/DDBJ databases">
        <title>Genomic Encyclopedia of Type Strains, Phase IV (KMG-IV): sequencing the most valuable type-strain genomes for metagenomic binning, comparative biology and taxonomic classification.</title>
        <authorList>
            <person name="Goeker M."/>
        </authorList>
    </citation>
    <scope>NUCLEOTIDE SEQUENCE [LARGE SCALE GENOMIC DNA]</scope>
    <source>
        <strain evidence="1 2">DSM 29568</strain>
    </source>
</reference>
<gene>
    <name evidence="1" type="ORF">GGR32_000165</name>
</gene>
<proteinExistence type="predicted"/>
<name>A0A840EMN0_9FLAO</name>
<sequence>MKTTEKRTVTELEILTRMVKDKFPNAKLKSKKTEVATEVKLNVSETVPVHVLIMFIGSGLVNQKQSGDSICYEFIVDAKYPKESIEGGCIAIAEQMKTGNFNFSMESAKTKNKISLHVDGKFDDLSSGFAICFLNEPRLRNMILSGVAESITVKNIIINTLNE</sequence>
<evidence type="ECO:0000313" key="1">
    <source>
        <dbReference type="EMBL" id="MBB4117893.1"/>
    </source>
</evidence>
<dbReference type="RefSeq" id="WP_183475546.1">
    <property type="nucleotide sequence ID" value="NZ_JACIFO010000001.1"/>
</dbReference>
<dbReference type="Proteomes" id="UP000553034">
    <property type="component" value="Unassembled WGS sequence"/>
</dbReference>